<dbReference type="InterPro" id="IPR025588">
    <property type="entry name" value="YcxB-like_C"/>
</dbReference>
<accession>A0A6N4SWT2</accession>
<dbReference type="Pfam" id="PF14317">
    <property type="entry name" value="YcxB"/>
    <property type="match status" value="1"/>
</dbReference>
<organism evidence="3 4">
    <name type="scientific">Cytophaga hutchinsonii (strain ATCC 33406 / DSM 1761 / CIP 103989 / NBRC 15051 / NCIMB 9469 / D465)</name>
    <dbReference type="NCBI Taxonomy" id="269798"/>
    <lineage>
        <taxon>Bacteria</taxon>
        <taxon>Pseudomonadati</taxon>
        <taxon>Bacteroidota</taxon>
        <taxon>Cytophagia</taxon>
        <taxon>Cytophagales</taxon>
        <taxon>Cytophagaceae</taxon>
        <taxon>Cytophaga</taxon>
    </lineage>
</organism>
<keyword evidence="1" id="KW-0472">Membrane</keyword>
<dbReference type="KEGG" id="chu:CHU_3728"/>
<evidence type="ECO:0000256" key="1">
    <source>
        <dbReference type="SAM" id="Phobius"/>
    </source>
</evidence>
<name>A0A6N4SWT2_CYTH3</name>
<dbReference type="Proteomes" id="UP000001822">
    <property type="component" value="Chromosome"/>
</dbReference>
<dbReference type="OrthoDB" id="1352552at2"/>
<keyword evidence="1" id="KW-0812">Transmembrane</keyword>
<keyword evidence="4" id="KW-1185">Reference proteome</keyword>
<sequence>MIVKTKKYQLTPKEFIKAGLWSIAKEQWWYVVFPVLFGCIGFILPDEKWWFIIPAILVIVLYILFWYIQFLGASQMEQSKMMFERMSYEIDSRQLLIKLNERQGSPVKWEMFKKVYKRKEDYLFMMGRGQFLLLPFKIFTSDNDLKFVESILNRKNLIQK</sequence>
<keyword evidence="1" id="KW-1133">Transmembrane helix</keyword>
<reference evidence="3 4" key="1">
    <citation type="journal article" date="2007" name="Appl. Environ. Microbiol.">
        <title>Genome sequence of the cellulolytic gliding bacterium Cytophaga hutchinsonii.</title>
        <authorList>
            <person name="Xie G."/>
            <person name="Bruce D.C."/>
            <person name="Challacombe J.F."/>
            <person name="Chertkov O."/>
            <person name="Detter J.C."/>
            <person name="Gilna P."/>
            <person name="Han C.S."/>
            <person name="Lucas S."/>
            <person name="Misra M."/>
            <person name="Myers G.L."/>
            <person name="Richardson P."/>
            <person name="Tapia R."/>
            <person name="Thayer N."/>
            <person name="Thompson L.S."/>
            <person name="Brettin T.S."/>
            <person name="Henrissat B."/>
            <person name="Wilson D.B."/>
            <person name="McBride M.J."/>
        </authorList>
    </citation>
    <scope>NUCLEOTIDE SEQUENCE [LARGE SCALE GENOMIC DNA]</scope>
    <source>
        <strain evidence="4">ATCC 33406 / DSM 1761 / CIP 103989 / NBRC 15051 / NCIMB 9469 / D465</strain>
    </source>
</reference>
<dbReference type="AlphaFoldDB" id="A0A6N4SWT2"/>
<dbReference type="RefSeq" id="WP_011587066.1">
    <property type="nucleotide sequence ID" value="NC_008255.1"/>
</dbReference>
<dbReference type="EMBL" id="CP000383">
    <property type="protein sequence ID" value="ABG60961.1"/>
    <property type="molecule type" value="Genomic_DNA"/>
</dbReference>
<evidence type="ECO:0000259" key="2">
    <source>
        <dbReference type="Pfam" id="PF14317"/>
    </source>
</evidence>
<feature type="transmembrane region" description="Helical" evidence="1">
    <location>
        <begin position="50"/>
        <end position="72"/>
    </location>
</feature>
<evidence type="ECO:0000313" key="4">
    <source>
        <dbReference type="Proteomes" id="UP000001822"/>
    </source>
</evidence>
<proteinExistence type="predicted"/>
<protein>
    <recommendedName>
        <fullName evidence="2">YcxB-like C-terminal domain-containing protein</fullName>
    </recommendedName>
</protein>
<evidence type="ECO:0000313" key="3">
    <source>
        <dbReference type="EMBL" id="ABG60961.1"/>
    </source>
</evidence>
<feature type="transmembrane region" description="Helical" evidence="1">
    <location>
        <begin position="27"/>
        <end position="44"/>
    </location>
</feature>
<gene>
    <name evidence="3" type="ordered locus">CHU_3728</name>
</gene>
<feature type="domain" description="YcxB-like C-terminal" evidence="2">
    <location>
        <begin position="103"/>
        <end position="151"/>
    </location>
</feature>